<evidence type="ECO:0000256" key="2">
    <source>
        <dbReference type="ARBA" id="ARBA00004496"/>
    </source>
</evidence>
<evidence type="ECO:0000313" key="11">
    <source>
        <dbReference type="Proteomes" id="UP000695000"/>
    </source>
</evidence>
<dbReference type="Gene3D" id="1.10.150.900">
    <property type="match status" value="1"/>
</dbReference>
<dbReference type="InterPro" id="IPR010159">
    <property type="entry name" value="N-acyl_aa_amidohydrolase"/>
</dbReference>
<evidence type="ECO:0000256" key="6">
    <source>
        <dbReference type="ARBA" id="ARBA00022723"/>
    </source>
</evidence>
<dbReference type="SUPFAM" id="SSF53187">
    <property type="entry name" value="Zn-dependent exopeptidases"/>
    <property type="match status" value="1"/>
</dbReference>
<evidence type="ECO:0000256" key="3">
    <source>
        <dbReference type="ARBA" id="ARBA00006247"/>
    </source>
</evidence>
<evidence type="ECO:0000256" key="5">
    <source>
        <dbReference type="ARBA" id="ARBA00022490"/>
    </source>
</evidence>
<dbReference type="Pfam" id="PF07687">
    <property type="entry name" value="M20_dimer"/>
    <property type="match status" value="1"/>
</dbReference>
<dbReference type="InterPro" id="IPR011650">
    <property type="entry name" value="Peptidase_M20_dimer"/>
</dbReference>
<dbReference type="Gene3D" id="3.30.70.360">
    <property type="match status" value="1"/>
</dbReference>
<organism evidence="11 12">
    <name type="scientific">Nicrophorus vespilloides</name>
    <name type="common">Boreal carrion beetle</name>
    <dbReference type="NCBI Taxonomy" id="110193"/>
    <lineage>
        <taxon>Eukaryota</taxon>
        <taxon>Metazoa</taxon>
        <taxon>Ecdysozoa</taxon>
        <taxon>Arthropoda</taxon>
        <taxon>Hexapoda</taxon>
        <taxon>Insecta</taxon>
        <taxon>Pterygota</taxon>
        <taxon>Neoptera</taxon>
        <taxon>Endopterygota</taxon>
        <taxon>Coleoptera</taxon>
        <taxon>Polyphaga</taxon>
        <taxon>Staphyliniformia</taxon>
        <taxon>Silphidae</taxon>
        <taxon>Nicrophorinae</taxon>
        <taxon>Nicrophorus</taxon>
    </lineage>
</organism>
<comment type="cofactor">
    <cofactor evidence="1">
        <name>Zn(2+)</name>
        <dbReference type="ChEBI" id="CHEBI:29105"/>
    </cofactor>
</comment>
<evidence type="ECO:0000256" key="4">
    <source>
        <dbReference type="ARBA" id="ARBA00011913"/>
    </source>
</evidence>
<dbReference type="InterPro" id="IPR036264">
    <property type="entry name" value="Bact_exopeptidase_dim_dom"/>
</dbReference>
<dbReference type="Gene3D" id="3.40.630.10">
    <property type="entry name" value="Zn peptidases"/>
    <property type="match status" value="1"/>
</dbReference>
<evidence type="ECO:0000313" key="12">
    <source>
        <dbReference type="RefSeq" id="XP_017778463.1"/>
    </source>
</evidence>
<keyword evidence="8" id="KW-0862">Zinc</keyword>
<dbReference type="NCBIfam" id="TIGR01880">
    <property type="entry name" value="Ac-peptdase-euk"/>
    <property type="match status" value="1"/>
</dbReference>
<dbReference type="Pfam" id="PF01546">
    <property type="entry name" value="Peptidase_M20"/>
    <property type="match status" value="1"/>
</dbReference>
<keyword evidence="11" id="KW-1185">Reference proteome</keyword>
<evidence type="ECO:0000256" key="1">
    <source>
        <dbReference type="ARBA" id="ARBA00001947"/>
    </source>
</evidence>
<proteinExistence type="inferred from homology"/>
<evidence type="ECO:0000256" key="8">
    <source>
        <dbReference type="ARBA" id="ARBA00022833"/>
    </source>
</evidence>
<dbReference type="RefSeq" id="XP_017778463.1">
    <property type="nucleotide sequence ID" value="XM_017922974.1"/>
</dbReference>
<evidence type="ECO:0000256" key="7">
    <source>
        <dbReference type="ARBA" id="ARBA00022801"/>
    </source>
</evidence>
<protein>
    <recommendedName>
        <fullName evidence="4">N-acyl-aliphatic-L-amino acid amidohydrolase</fullName>
        <ecNumber evidence="4">3.5.1.14</ecNumber>
    </recommendedName>
    <alternativeName>
        <fullName evidence="9">N-acyl-L-amino-acid amidohydrolase</fullName>
    </alternativeName>
</protein>
<dbReference type="PIRSF" id="PIRSF036696">
    <property type="entry name" value="ACY-1"/>
    <property type="match status" value="1"/>
</dbReference>
<keyword evidence="6" id="KW-0479">Metal-binding</keyword>
<dbReference type="PROSITE" id="PS00758">
    <property type="entry name" value="ARGE_DAPE_CPG2_1"/>
    <property type="match status" value="1"/>
</dbReference>
<dbReference type="SUPFAM" id="SSF55031">
    <property type="entry name" value="Bacterial exopeptidase dimerisation domain"/>
    <property type="match status" value="1"/>
</dbReference>
<dbReference type="Proteomes" id="UP000695000">
    <property type="component" value="Unplaced"/>
</dbReference>
<dbReference type="PANTHER" id="PTHR45892:SF1">
    <property type="entry name" value="AMINOACYLASE-1"/>
    <property type="match status" value="1"/>
</dbReference>
<comment type="similarity">
    <text evidence="3">Belongs to the peptidase M20A family.</text>
</comment>
<evidence type="ECO:0000259" key="10">
    <source>
        <dbReference type="Pfam" id="PF07687"/>
    </source>
</evidence>
<accession>A0ABM1MV63</accession>
<comment type="subcellular location">
    <subcellularLocation>
        <location evidence="2">Cytoplasm</location>
    </subcellularLocation>
</comment>
<feature type="domain" description="Peptidase M20 dimerisation" evidence="10">
    <location>
        <begin position="234"/>
        <end position="346"/>
    </location>
</feature>
<gene>
    <name evidence="12" type="primary">LOC108564069</name>
</gene>
<dbReference type="InterPro" id="IPR001261">
    <property type="entry name" value="ArgE/DapE_CS"/>
</dbReference>
<dbReference type="PANTHER" id="PTHR45892">
    <property type="entry name" value="AMINOACYLASE-1"/>
    <property type="match status" value="1"/>
</dbReference>
<name>A0ABM1MV63_NICVS</name>
<evidence type="ECO:0000256" key="9">
    <source>
        <dbReference type="ARBA" id="ARBA00029656"/>
    </source>
</evidence>
<reference evidence="12" key="1">
    <citation type="submission" date="2025-08" db="UniProtKB">
        <authorList>
            <consortium name="RefSeq"/>
        </authorList>
    </citation>
    <scope>IDENTIFICATION</scope>
    <source>
        <tissue evidence="12">Whole Larva</tissue>
    </source>
</reference>
<sequence length="450" mass="50722">MVLGPFKGGRDGKTVAIVAARTPTTFEIRTDLFTVENRKMSDGVQHHQQRSADLDAQAVTNFREYLRIPSVHPDINYDDCVKFLKGQASGLGLPYKVHYTTPTKPVFIITWEGTEPNAPSVMLNSHMDVVPVFEENWTHKPFGAEMDADGKIYARGAQDMKCVGIQYLEAIRRLKASGLRLKRTLHCSFVPDEEIGGSEGMFEFVKTDFFKSLNVGFALDEGMANDKDDFLLYYGERCIWHINFRCPGQPGHGSLLLENTAAEKVRVILDKIFDFREKEKQKLENNPEMTIGDVMTVNVTMLQGGVQSNVLPPEFSVMMDCRIPVTVDNDKWFETLNQWCKEAGKDVVMEKEQFDPFIPPTKLDESNKYWLAFKSATDKLGLKMTPRIFPGGTDSRYLRQLGIPALGFSPINNTPVLLHDDDEYLGRDVFLKGIEIYCKLIPAVANVASA</sequence>
<dbReference type="InterPro" id="IPR052083">
    <property type="entry name" value="Aminoacylase-1_M20A"/>
</dbReference>
<dbReference type="CDD" id="cd05646">
    <property type="entry name" value="M20_AcylaseI_like"/>
    <property type="match status" value="1"/>
</dbReference>
<keyword evidence="7" id="KW-0378">Hydrolase</keyword>
<dbReference type="GeneID" id="108564069"/>
<dbReference type="EC" id="3.5.1.14" evidence="4"/>
<keyword evidence="5" id="KW-0963">Cytoplasm</keyword>
<dbReference type="InterPro" id="IPR002933">
    <property type="entry name" value="Peptidase_M20"/>
</dbReference>